<keyword evidence="1" id="KW-0472">Membrane</keyword>
<organism evidence="2 3">
    <name type="scientific">Planoprotostelium fungivorum</name>
    <dbReference type="NCBI Taxonomy" id="1890364"/>
    <lineage>
        <taxon>Eukaryota</taxon>
        <taxon>Amoebozoa</taxon>
        <taxon>Evosea</taxon>
        <taxon>Variosea</taxon>
        <taxon>Cavosteliida</taxon>
        <taxon>Cavosteliaceae</taxon>
        <taxon>Planoprotostelium</taxon>
    </lineage>
</organism>
<feature type="transmembrane region" description="Helical" evidence="1">
    <location>
        <begin position="80"/>
        <end position="102"/>
    </location>
</feature>
<name>A0A2P6MMP0_9EUKA</name>
<keyword evidence="3" id="KW-1185">Reference proteome</keyword>
<dbReference type="AlphaFoldDB" id="A0A2P6MMP0"/>
<evidence type="ECO:0000313" key="3">
    <source>
        <dbReference type="Proteomes" id="UP000241769"/>
    </source>
</evidence>
<keyword evidence="1" id="KW-1133">Transmembrane helix</keyword>
<evidence type="ECO:0000256" key="1">
    <source>
        <dbReference type="SAM" id="Phobius"/>
    </source>
</evidence>
<sequence length="181" mass="20149">MVFIYCKHPFTQGDTKEKSDAKLSGDELASAFSLHASSICIKRPDGVAAVIENAQDDIIYIIHGSPAGQVMPQLASLGSIMPLQALACIVVALGTISTVFLCTNFKWFENEPAGQYYLLISQLILKLKQQRYWRQKSPQPLPHQSILVESIHSSNTSSFGGYENEPAGQYQYYFLSYLLDH</sequence>
<accession>A0A2P6MMP0</accession>
<evidence type="ECO:0000313" key="2">
    <source>
        <dbReference type="EMBL" id="PRP72967.1"/>
    </source>
</evidence>
<keyword evidence="1" id="KW-0812">Transmembrane</keyword>
<dbReference type="EMBL" id="MDYQ01000726">
    <property type="protein sequence ID" value="PRP72967.1"/>
    <property type="molecule type" value="Genomic_DNA"/>
</dbReference>
<protein>
    <submittedName>
        <fullName evidence="2">Uncharacterized protein</fullName>
    </submittedName>
</protein>
<gene>
    <name evidence="2" type="ORF">PROFUN_17080</name>
</gene>
<comment type="caution">
    <text evidence="2">The sequence shown here is derived from an EMBL/GenBank/DDBJ whole genome shotgun (WGS) entry which is preliminary data.</text>
</comment>
<reference evidence="2 3" key="1">
    <citation type="journal article" date="2018" name="Genome Biol. Evol.">
        <title>Multiple Roots of Fruiting Body Formation in Amoebozoa.</title>
        <authorList>
            <person name="Hillmann F."/>
            <person name="Forbes G."/>
            <person name="Novohradska S."/>
            <person name="Ferling I."/>
            <person name="Riege K."/>
            <person name="Groth M."/>
            <person name="Westermann M."/>
            <person name="Marz M."/>
            <person name="Spaller T."/>
            <person name="Winckler T."/>
            <person name="Schaap P."/>
            <person name="Glockner G."/>
        </authorList>
    </citation>
    <scope>NUCLEOTIDE SEQUENCE [LARGE SCALE GENOMIC DNA]</scope>
    <source>
        <strain evidence="2 3">Jena</strain>
    </source>
</reference>
<dbReference type="InParanoid" id="A0A2P6MMP0"/>
<dbReference type="Proteomes" id="UP000241769">
    <property type="component" value="Unassembled WGS sequence"/>
</dbReference>
<proteinExistence type="predicted"/>